<dbReference type="AlphaFoldDB" id="A0ABC9TYY0"/>
<name>A0ABC9TYY0_CLOSY</name>
<proteinExistence type="predicted"/>
<reference evidence="1 2" key="1">
    <citation type="submission" date="2013-07" db="EMBL/GenBank/DDBJ databases">
        <authorList>
            <person name="Weinstock G."/>
            <person name="Sodergren E."/>
            <person name="Wylie T."/>
            <person name="Fulton L."/>
            <person name="Fulton R."/>
            <person name="Fronick C."/>
            <person name="O'Laughlin M."/>
            <person name="Godfrey J."/>
            <person name="Miner T."/>
            <person name="Herter B."/>
            <person name="Appelbaum E."/>
            <person name="Cordes M."/>
            <person name="Lek S."/>
            <person name="Wollam A."/>
            <person name="Pepin K.H."/>
            <person name="Palsikar V.B."/>
            <person name="Mitreva M."/>
            <person name="Wilson R.K."/>
        </authorList>
    </citation>
    <scope>NUCLEOTIDE SEQUENCE [LARGE SCALE GENOMIC DNA]</scope>
    <source>
        <strain evidence="1 2">ATCC 14940</strain>
    </source>
</reference>
<evidence type="ECO:0000313" key="2">
    <source>
        <dbReference type="Proteomes" id="UP000016491"/>
    </source>
</evidence>
<accession>A0ABC9TYY0</accession>
<organism evidence="1 2">
    <name type="scientific">[Clostridium] symbiosum ATCC 14940</name>
    <dbReference type="NCBI Taxonomy" id="411472"/>
    <lineage>
        <taxon>Bacteria</taxon>
        <taxon>Bacillati</taxon>
        <taxon>Bacillota</taxon>
        <taxon>Clostridia</taxon>
        <taxon>Lachnospirales</taxon>
        <taxon>Lachnospiraceae</taxon>
        <taxon>Otoolea</taxon>
    </lineage>
</organism>
<sequence>MICAHWTGYRLNDNLSNAHRSPPSIKQGAVNTLRYLQLPVILFGFVRLFQCISRFM</sequence>
<dbReference type="EMBL" id="AWSU01000145">
    <property type="protein sequence ID" value="ERI77630.1"/>
    <property type="molecule type" value="Genomic_DNA"/>
</dbReference>
<protein>
    <submittedName>
        <fullName evidence="1">Uncharacterized protein</fullName>
    </submittedName>
</protein>
<comment type="caution">
    <text evidence="1">The sequence shown here is derived from an EMBL/GenBank/DDBJ whole genome shotgun (WGS) entry which is preliminary data.</text>
</comment>
<gene>
    <name evidence="1" type="ORF">CLOSYM_01896</name>
</gene>
<evidence type="ECO:0000313" key="1">
    <source>
        <dbReference type="EMBL" id="ERI77630.1"/>
    </source>
</evidence>
<dbReference type="Proteomes" id="UP000016491">
    <property type="component" value="Unassembled WGS sequence"/>
</dbReference>